<dbReference type="EMBL" id="VTPC01007401">
    <property type="protein sequence ID" value="KAF2894048.1"/>
    <property type="molecule type" value="Genomic_DNA"/>
</dbReference>
<protein>
    <submittedName>
        <fullName evidence="1">Uncharacterized protein</fullName>
    </submittedName>
</protein>
<evidence type="ECO:0000313" key="2">
    <source>
        <dbReference type="Proteomes" id="UP000801492"/>
    </source>
</evidence>
<feature type="non-terminal residue" evidence="1">
    <location>
        <position position="113"/>
    </location>
</feature>
<organism evidence="1 2">
    <name type="scientific">Ignelater luminosus</name>
    <name type="common">Cucubano</name>
    <name type="synonym">Pyrophorus luminosus</name>
    <dbReference type="NCBI Taxonomy" id="2038154"/>
    <lineage>
        <taxon>Eukaryota</taxon>
        <taxon>Metazoa</taxon>
        <taxon>Ecdysozoa</taxon>
        <taxon>Arthropoda</taxon>
        <taxon>Hexapoda</taxon>
        <taxon>Insecta</taxon>
        <taxon>Pterygota</taxon>
        <taxon>Neoptera</taxon>
        <taxon>Endopterygota</taxon>
        <taxon>Coleoptera</taxon>
        <taxon>Polyphaga</taxon>
        <taxon>Elateriformia</taxon>
        <taxon>Elateroidea</taxon>
        <taxon>Elateridae</taxon>
        <taxon>Agrypninae</taxon>
        <taxon>Pyrophorini</taxon>
        <taxon>Ignelater</taxon>
    </lineage>
</organism>
<reference evidence="1" key="1">
    <citation type="submission" date="2019-08" db="EMBL/GenBank/DDBJ databases">
        <title>The genome of the North American firefly Photinus pyralis.</title>
        <authorList>
            <consortium name="Photinus pyralis genome working group"/>
            <person name="Fallon T.R."/>
            <person name="Sander Lower S.E."/>
            <person name="Weng J.-K."/>
        </authorList>
    </citation>
    <scope>NUCLEOTIDE SEQUENCE</scope>
    <source>
        <strain evidence="1">TRF0915ILg1</strain>
        <tissue evidence="1">Whole body</tissue>
    </source>
</reference>
<proteinExistence type="predicted"/>
<keyword evidence="2" id="KW-1185">Reference proteome</keyword>
<comment type="caution">
    <text evidence="1">The sequence shown here is derived from an EMBL/GenBank/DDBJ whole genome shotgun (WGS) entry which is preliminary data.</text>
</comment>
<dbReference type="Proteomes" id="UP000801492">
    <property type="component" value="Unassembled WGS sequence"/>
</dbReference>
<dbReference type="AlphaFoldDB" id="A0A8K0D062"/>
<name>A0A8K0D062_IGNLU</name>
<evidence type="ECO:0000313" key="1">
    <source>
        <dbReference type="EMBL" id="KAF2894048.1"/>
    </source>
</evidence>
<accession>A0A8K0D062</accession>
<dbReference type="OrthoDB" id="6776014at2759"/>
<sequence length="113" mass="12837">MKIRSITQKFKPRHWAIKGQNCLATELDEIASVWKDYCGNLYADANATVGDLEDYEEEPDILLEEVQVAIDKLREGKATGLDRISAEVCRLSIIEDRKSCTRCARRSEKQAFG</sequence>
<gene>
    <name evidence="1" type="ORF">ILUMI_12125</name>
</gene>